<dbReference type="PANTHER" id="PTHR24333">
    <property type="entry name" value="HOMEO BOX HB9 LIKE A-RELATED"/>
    <property type="match status" value="1"/>
</dbReference>
<dbReference type="CDD" id="cd00086">
    <property type="entry name" value="homeodomain"/>
    <property type="match status" value="1"/>
</dbReference>
<feature type="domain" description="Homeobox" evidence="8">
    <location>
        <begin position="86"/>
        <end position="146"/>
    </location>
</feature>
<dbReference type="Gene3D" id="1.10.10.60">
    <property type="entry name" value="Homeodomain-like"/>
    <property type="match status" value="1"/>
</dbReference>
<protein>
    <submittedName>
        <fullName evidence="11">Homeobox domain-containing protein</fullName>
    </submittedName>
</protein>
<dbReference type="OrthoDB" id="6159439at2759"/>
<organism evidence="11">
    <name type="scientific">Hymenolepis diminuta</name>
    <name type="common">Rat tapeworm</name>
    <dbReference type="NCBI Taxonomy" id="6216"/>
    <lineage>
        <taxon>Eukaryota</taxon>
        <taxon>Metazoa</taxon>
        <taxon>Spiralia</taxon>
        <taxon>Lophotrochozoa</taxon>
        <taxon>Platyhelminthes</taxon>
        <taxon>Cestoda</taxon>
        <taxon>Eucestoda</taxon>
        <taxon>Cyclophyllidea</taxon>
        <taxon>Hymenolepididae</taxon>
        <taxon>Hymenolepis</taxon>
    </lineage>
</organism>
<dbReference type="GO" id="GO:0003677">
    <property type="term" value="F:DNA binding"/>
    <property type="evidence" value="ECO:0007669"/>
    <property type="project" value="UniProtKB-UniRule"/>
</dbReference>
<dbReference type="InterPro" id="IPR001356">
    <property type="entry name" value="HD"/>
</dbReference>
<evidence type="ECO:0000259" key="8">
    <source>
        <dbReference type="PROSITE" id="PS50071"/>
    </source>
</evidence>
<dbReference type="PRINTS" id="PR00031">
    <property type="entry name" value="HTHREPRESSR"/>
</dbReference>
<evidence type="ECO:0000256" key="6">
    <source>
        <dbReference type="RuleBase" id="RU000682"/>
    </source>
</evidence>
<dbReference type="Pfam" id="PF00046">
    <property type="entry name" value="Homeodomain"/>
    <property type="match status" value="1"/>
</dbReference>
<keyword evidence="4 5" id="KW-0539">Nucleus</keyword>
<dbReference type="PANTHER" id="PTHR24333:SF8">
    <property type="entry name" value="HOMEOBOX PROTEIN CEH-62"/>
    <property type="match status" value="1"/>
</dbReference>
<dbReference type="GO" id="GO:0005634">
    <property type="term" value="C:nucleus"/>
    <property type="evidence" value="ECO:0007669"/>
    <property type="project" value="UniProtKB-SubCell"/>
</dbReference>
<dbReference type="AlphaFoldDB" id="A0A0R3SHM2"/>
<feature type="region of interest" description="Disordered" evidence="7">
    <location>
        <begin position="138"/>
        <end position="183"/>
    </location>
</feature>
<feature type="compositionally biased region" description="Polar residues" evidence="7">
    <location>
        <begin position="152"/>
        <end position="183"/>
    </location>
</feature>
<dbReference type="Proteomes" id="UP000274504">
    <property type="component" value="Unassembled WGS sequence"/>
</dbReference>
<evidence type="ECO:0000256" key="1">
    <source>
        <dbReference type="ARBA" id="ARBA00004123"/>
    </source>
</evidence>
<dbReference type="SUPFAM" id="SSF46689">
    <property type="entry name" value="Homeodomain-like"/>
    <property type="match status" value="1"/>
</dbReference>
<dbReference type="PROSITE" id="PS00027">
    <property type="entry name" value="HOMEOBOX_1"/>
    <property type="match status" value="1"/>
</dbReference>
<dbReference type="InterPro" id="IPR000047">
    <property type="entry name" value="HTH_motif"/>
</dbReference>
<dbReference type="InterPro" id="IPR009057">
    <property type="entry name" value="Homeodomain-like_sf"/>
</dbReference>
<reference evidence="9 10" key="2">
    <citation type="submission" date="2018-11" db="EMBL/GenBank/DDBJ databases">
        <authorList>
            <consortium name="Pathogen Informatics"/>
        </authorList>
    </citation>
    <scope>NUCLEOTIDE SEQUENCE [LARGE SCALE GENOMIC DNA]</scope>
</reference>
<name>A0A0R3SHM2_HYMDI</name>
<dbReference type="STRING" id="6216.A0A0R3SHM2"/>
<dbReference type="SMART" id="SM00389">
    <property type="entry name" value="HOX"/>
    <property type="match status" value="1"/>
</dbReference>
<feature type="DNA-binding region" description="Homeobox" evidence="5">
    <location>
        <begin position="88"/>
        <end position="147"/>
    </location>
</feature>
<dbReference type="PRINTS" id="PR00024">
    <property type="entry name" value="HOMEOBOX"/>
</dbReference>
<dbReference type="InterPro" id="IPR020479">
    <property type="entry name" value="HD_metazoa"/>
</dbReference>
<evidence type="ECO:0000313" key="9">
    <source>
        <dbReference type="EMBL" id="VDL49235.1"/>
    </source>
</evidence>
<keyword evidence="3 5" id="KW-0371">Homeobox</keyword>
<dbReference type="PROSITE" id="PS50071">
    <property type="entry name" value="HOMEOBOX_2"/>
    <property type="match status" value="1"/>
</dbReference>
<proteinExistence type="predicted"/>
<dbReference type="WBParaSite" id="HDID_0000443701-mRNA-1">
    <property type="protein sequence ID" value="HDID_0000443701-mRNA-1"/>
    <property type="gene ID" value="HDID_0000443701"/>
</dbReference>
<evidence type="ECO:0000256" key="5">
    <source>
        <dbReference type="PROSITE-ProRule" id="PRU00108"/>
    </source>
</evidence>
<evidence type="ECO:0000256" key="7">
    <source>
        <dbReference type="SAM" id="MobiDB-lite"/>
    </source>
</evidence>
<sequence>MNTPFTVKSLIQDSVDTAPSETATSSSIPFTISPEPLIQPTMDLSLNPFMQIIQSSCRFYPYFPFSPFIPNPIFPFSNPNESVRQNRRRKARTVFSDTQLYELEQRFKSQQYLSTPERLEIASTLGLSETQVKTWFQNRRMKQKKESRSKPSDNSTILTEISMESKNIPNFGQNSPDFVKGNQ</sequence>
<evidence type="ECO:0000256" key="4">
    <source>
        <dbReference type="ARBA" id="ARBA00023242"/>
    </source>
</evidence>
<gene>
    <name evidence="9" type="ORF">HDID_LOCUS4435</name>
</gene>
<accession>A0A0R3SHM2</accession>
<keyword evidence="2 5" id="KW-0238">DNA-binding</keyword>
<dbReference type="GO" id="GO:0000981">
    <property type="term" value="F:DNA-binding transcription factor activity, RNA polymerase II-specific"/>
    <property type="evidence" value="ECO:0007669"/>
    <property type="project" value="InterPro"/>
</dbReference>
<evidence type="ECO:0000256" key="2">
    <source>
        <dbReference type="ARBA" id="ARBA00023125"/>
    </source>
</evidence>
<evidence type="ECO:0000256" key="3">
    <source>
        <dbReference type="ARBA" id="ARBA00023155"/>
    </source>
</evidence>
<comment type="subcellular location">
    <subcellularLocation>
        <location evidence="1 5 6">Nucleus</location>
    </subcellularLocation>
</comment>
<reference evidence="11" key="1">
    <citation type="submission" date="2017-02" db="UniProtKB">
        <authorList>
            <consortium name="WormBaseParasite"/>
        </authorList>
    </citation>
    <scope>IDENTIFICATION</scope>
</reference>
<dbReference type="EMBL" id="UYSG01001695">
    <property type="protein sequence ID" value="VDL49235.1"/>
    <property type="molecule type" value="Genomic_DNA"/>
</dbReference>
<dbReference type="InterPro" id="IPR050848">
    <property type="entry name" value="Homeobox_TF"/>
</dbReference>
<evidence type="ECO:0000313" key="11">
    <source>
        <dbReference type="WBParaSite" id="HDID_0000443701-mRNA-1"/>
    </source>
</evidence>
<evidence type="ECO:0000313" key="10">
    <source>
        <dbReference type="Proteomes" id="UP000274504"/>
    </source>
</evidence>
<dbReference type="InterPro" id="IPR017970">
    <property type="entry name" value="Homeobox_CS"/>
</dbReference>